<dbReference type="PRINTS" id="PR00682">
    <property type="entry name" value="IPNSYNTHASE"/>
</dbReference>
<dbReference type="InterPro" id="IPR005123">
    <property type="entry name" value="Oxoglu/Fe-dep_dioxygenase_dom"/>
</dbReference>
<evidence type="ECO:0000259" key="3">
    <source>
        <dbReference type="PROSITE" id="PS51471"/>
    </source>
</evidence>
<gene>
    <name evidence="4" type="ORF">N7472_001018</name>
</gene>
<dbReference type="OrthoDB" id="288590at2759"/>
<dbReference type="InterPro" id="IPR044861">
    <property type="entry name" value="IPNS-like_FE2OG_OXY"/>
</dbReference>
<comment type="similarity">
    <text evidence="1 2">Belongs to the iron/ascorbate-dependent oxidoreductase family.</text>
</comment>
<keyword evidence="2" id="KW-0479">Metal-binding</keyword>
<dbReference type="InterPro" id="IPR027443">
    <property type="entry name" value="IPNS-like_sf"/>
</dbReference>
<dbReference type="Pfam" id="PF14226">
    <property type="entry name" value="DIOX_N"/>
    <property type="match status" value="1"/>
</dbReference>
<comment type="caution">
    <text evidence="4">The sequence shown here is derived from an EMBL/GenBank/DDBJ whole genome shotgun (WGS) entry which is preliminary data.</text>
</comment>
<proteinExistence type="inferred from homology"/>
<keyword evidence="5" id="KW-1185">Reference proteome</keyword>
<keyword evidence="2" id="KW-0408">Iron</keyword>
<accession>A0A9W9N158</accession>
<protein>
    <submittedName>
        <fullName evidence="4">Oxoglutarate/iron-dependent dioxygenase</fullName>
    </submittedName>
</protein>
<dbReference type="EMBL" id="JAPQKP010000001">
    <property type="protein sequence ID" value="KAJ5210879.1"/>
    <property type="molecule type" value="Genomic_DNA"/>
</dbReference>
<reference evidence="4" key="2">
    <citation type="journal article" date="2023" name="IMA Fungus">
        <title>Comparative genomic study of the Penicillium genus elucidates a diverse pangenome and 15 lateral gene transfer events.</title>
        <authorList>
            <person name="Petersen C."/>
            <person name="Sorensen T."/>
            <person name="Nielsen M.R."/>
            <person name="Sondergaard T.E."/>
            <person name="Sorensen J.L."/>
            <person name="Fitzpatrick D.A."/>
            <person name="Frisvad J.C."/>
            <person name="Nielsen K.L."/>
        </authorList>
    </citation>
    <scope>NUCLEOTIDE SEQUENCE</scope>
    <source>
        <strain evidence="4">IBT 16849</strain>
    </source>
</reference>
<dbReference type="InterPro" id="IPR050231">
    <property type="entry name" value="Iron_ascorbate_oxido_reductase"/>
</dbReference>
<dbReference type="PANTHER" id="PTHR47990">
    <property type="entry name" value="2-OXOGLUTARATE (2OG) AND FE(II)-DEPENDENT OXYGENASE SUPERFAMILY PROTEIN-RELATED"/>
    <property type="match status" value="1"/>
</dbReference>
<dbReference type="GO" id="GO:0044283">
    <property type="term" value="P:small molecule biosynthetic process"/>
    <property type="evidence" value="ECO:0007669"/>
    <property type="project" value="UniProtKB-ARBA"/>
</dbReference>
<evidence type="ECO:0000313" key="5">
    <source>
        <dbReference type="Proteomes" id="UP001150879"/>
    </source>
</evidence>
<dbReference type="Pfam" id="PF03171">
    <property type="entry name" value="2OG-FeII_Oxy"/>
    <property type="match status" value="1"/>
</dbReference>
<feature type="domain" description="Fe2OG dioxygenase" evidence="3">
    <location>
        <begin position="205"/>
        <end position="309"/>
    </location>
</feature>
<dbReference type="AlphaFoldDB" id="A0A9W9N158"/>
<reference evidence="4" key="1">
    <citation type="submission" date="2022-11" db="EMBL/GenBank/DDBJ databases">
        <authorList>
            <person name="Petersen C."/>
        </authorList>
    </citation>
    <scope>NUCLEOTIDE SEQUENCE</scope>
    <source>
        <strain evidence="4">IBT 16849</strain>
    </source>
</reference>
<dbReference type="GO" id="GO:0046872">
    <property type="term" value="F:metal ion binding"/>
    <property type="evidence" value="ECO:0007669"/>
    <property type="project" value="UniProtKB-KW"/>
</dbReference>
<keyword evidence="2" id="KW-0560">Oxidoreductase</keyword>
<name>A0A9W9N158_9EURO</name>
<dbReference type="Proteomes" id="UP001150879">
    <property type="component" value="Unassembled WGS sequence"/>
</dbReference>
<sequence>MNPNEPPIIDFSRKNPTSSILKYLTLSAFYTNDTKDLIHQIKQACEQFGFFQLINHAIPTELQTAVLKHSKEFFNLPLETKEKYDQGNTTLTTPVKGILNQKATGGFNRGYERLRSQNFEKRTKGDLKEGFYLGKDVPLNDEYVLQRRFGQGPNKYPTELTDAQGFRHIMDEYHDAMIALSIAIMQVLARTLGLEDDAFKDFCDHPVSILRLLHYPPQEADASGLERGIGAHTDFGAITMLLQDDTGGLQVWNNLTSEWVDVTPVPGAYVVNLGNMMMRWTNNRYLSNLHRVINTSGKERFSVPFFFSGNPNYTIRCLPGCDQEGALYPPITVHEWMTGRYADTYGTSGKAIGEMRGPGE</sequence>
<dbReference type="Gene3D" id="2.60.120.330">
    <property type="entry name" value="B-lactam Antibiotic, Isopenicillin N Synthase, Chain"/>
    <property type="match status" value="1"/>
</dbReference>
<dbReference type="GO" id="GO:0051213">
    <property type="term" value="F:dioxygenase activity"/>
    <property type="evidence" value="ECO:0007669"/>
    <property type="project" value="UniProtKB-KW"/>
</dbReference>
<evidence type="ECO:0000256" key="1">
    <source>
        <dbReference type="ARBA" id="ARBA00008056"/>
    </source>
</evidence>
<evidence type="ECO:0000313" key="4">
    <source>
        <dbReference type="EMBL" id="KAJ5210879.1"/>
    </source>
</evidence>
<dbReference type="PROSITE" id="PS51471">
    <property type="entry name" value="FE2OG_OXY"/>
    <property type="match status" value="1"/>
</dbReference>
<dbReference type="SUPFAM" id="SSF51197">
    <property type="entry name" value="Clavaminate synthase-like"/>
    <property type="match status" value="1"/>
</dbReference>
<organism evidence="4 5">
    <name type="scientific">Penicillium cf. griseofulvum</name>
    <dbReference type="NCBI Taxonomy" id="2972120"/>
    <lineage>
        <taxon>Eukaryota</taxon>
        <taxon>Fungi</taxon>
        <taxon>Dikarya</taxon>
        <taxon>Ascomycota</taxon>
        <taxon>Pezizomycotina</taxon>
        <taxon>Eurotiomycetes</taxon>
        <taxon>Eurotiomycetidae</taxon>
        <taxon>Eurotiales</taxon>
        <taxon>Aspergillaceae</taxon>
        <taxon>Penicillium</taxon>
    </lineage>
</organism>
<evidence type="ECO:0000256" key="2">
    <source>
        <dbReference type="RuleBase" id="RU003682"/>
    </source>
</evidence>
<keyword evidence="4" id="KW-0223">Dioxygenase</keyword>
<dbReference type="InterPro" id="IPR026992">
    <property type="entry name" value="DIOX_N"/>
</dbReference>